<dbReference type="AlphaFoldDB" id="A0A1G5ISG9"/>
<dbReference type="EMBL" id="FMVJ01000006">
    <property type="protein sequence ID" value="SCY78368.1"/>
    <property type="molecule type" value="Genomic_DNA"/>
</dbReference>
<organism evidence="1 2">
    <name type="scientific">Microvirga guangxiensis</name>
    <dbReference type="NCBI Taxonomy" id="549386"/>
    <lineage>
        <taxon>Bacteria</taxon>
        <taxon>Pseudomonadati</taxon>
        <taxon>Pseudomonadota</taxon>
        <taxon>Alphaproteobacteria</taxon>
        <taxon>Hyphomicrobiales</taxon>
        <taxon>Methylobacteriaceae</taxon>
        <taxon>Microvirga</taxon>
    </lineage>
</organism>
<keyword evidence="2" id="KW-1185">Reference proteome</keyword>
<name>A0A1G5ISG9_9HYPH</name>
<gene>
    <name evidence="1" type="ORF">SAMN02927923_02260</name>
</gene>
<dbReference type="STRING" id="549386.SAMN02927923_02260"/>
<sequence length="73" mass="8133">MLTRPNSRTCIECGLSFGHANFAYHAGKIENGPSYWSDRGLLCSVACSTVHFEKRERAGDAMKEPAPDPFERD</sequence>
<reference evidence="1 2" key="1">
    <citation type="submission" date="2016-10" db="EMBL/GenBank/DDBJ databases">
        <authorList>
            <person name="de Groot N.N."/>
        </authorList>
    </citation>
    <scope>NUCLEOTIDE SEQUENCE [LARGE SCALE GENOMIC DNA]</scope>
    <source>
        <strain evidence="1 2">CGMCC 1.7666</strain>
    </source>
</reference>
<dbReference type="RefSeq" id="WP_091134418.1">
    <property type="nucleotide sequence ID" value="NZ_FMVJ01000006.1"/>
</dbReference>
<protein>
    <recommendedName>
        <fullName evidence="3">C2H2-type domain-containing protein</fullName>
    </recommendedName>
</protein>
<evidence type="ECO:0008006" key="3">
    <source>
        <dbReference type="Google" id="ProtNLM"/>
    </source>
</evidence>
<proteinExistence type="predicted"/>
<dbReference type="OrthoDB" id="7190190at2"/>
<dbReference type="Proteomes" id="UP000199569">
    <property type="component" value="Unassembled WGS sequence"/>
</dbReference>
<accession>A0A1G5ISG9</accession>
<evidence type="ECO:0000313" key="2">
    <source>
        <dbReference type="Proteomes" id="UP000199569"/>
    </source>
</evidence>
<evidence type="ECO:0000313" key="1">
    <source>
        <dbReference type="EMBL" id="SCY78368.1"/>
    </source>
</evidence>